<comment type="caution">
    <text evidence="2">The sequence shown here is derived from an EMBL/GenBank/DDBJ whole genome shotgun (WGS) entry which is preliminary data.</text>
</comment>
<keyword evidence="1" id="KW-0812">Transmembrane</keyword>
<reference evidence="2" key="1">
    <citation type="submission" date="2021-08" db="EMBL/GenBank/DDBJ databases">
        <title>Hoeflea bacterium WL0058 sp. nov., isolated from the sediment.</title>
        <authorList>
            <person name="Wang L."/>
            <person name="Zhang D."/>
        </authorList>
    </citation>
    <scope>NUCLEOTIDE SEQUENCE</scope>
    <source>
        <strain evidence="2">WL0058</strain>
    </source>
</reference>
<keyword evidence="3" id="KW-1185">Reference proteome</keyword>
<evidence type="ECO:0000313" key="3">
    <source>
        <dbReference type="Proteomes" id="UP001196509"/>
    </source>
</evidence>
<keyword evidence="1" id="KW-0472">Membrane</keyword>
<keyword evidence="1" id="KW-1133">Transmembrane helix</keyword>
<accession>A0AAE2ZKP9</accession>
<protein>
    <submittedName>
        <fullName evidence="2">Uncharacterized protein</fullName>
    </submittedName>
</protein>
<evidence type="ECO:0000256" key="1">
    <source>
        <dbReference type="SAM" id="Phobius"/>
    </source>
</evidence>
<dbReference type="Proteomes" id="UP001196509">
    <property type="component" value="Unassembled WGS sequence"/>
</dbReference>
<feature type="transmembrane region" description="Helical" evidence="1">
    <location>
        <begin position="77"/>
        <end position="96"/>
    </location>
</feature>
<evidence type="ECO:0000313" key="2">
    <source>
        <dbReference type="EMBL" id="MBW8637976.1"/>
    </source>
</evidence>
<name>A0AAE2ZKP9_9HYPH</name>
<proteinExistence type="predicted"/>
<dbReference type="EMBL" id="JAICBX010000002">
    <property type="protein sequence ID" value="MBW8637976.1"/>
    <property type="molecule type" value="Genomic_DNA"/>
</dbReference>
<gene>
    <name evidence="2" type="ORF">K1W69_12330</name>
</gene>
<organism evidence="2 3">
    <name type="scientific">Flavimaribacter sediminis</name>
    <dbReference type="NCBI Taxonomy" id="2865987"/>
    <lineage>
        <taxon>Bacteria</taxon>
        <taxon>Pseudomonadati</taxon>
        <taxon>Pseudomonadota</taxon>
        <taxon>Alphaproteobacteria</taxon>
        <taxon>Hyphomicrobiales</taxon>
        <taxon>Rhizobiaceae</taxon>
        <taxon>Flavimaribacter</taxon>
    </lineage>
</organism>
<feature type="transmembrane region" description="Helical" evidence="1">
    <location>
        <begin position="12"/>
        <end position="33"/>
    </location>
</feature>
<sequence>MFSAITNELDFGATLLGAPLILMLATGGIVGWLIHLLEATPDQSLFRDVLLGVSGAFIAFLAFTAPGHNEAVGLFDGMLSAAMGSLTILFIADFFTTDSTQS</sequence>
<feature type="transmembrane region" description="Helical" evidence="1">
    <location>
        <begin position="45"/>
        <end position="65"/>
    </location>
</feature>
<dbReference type="AlphaFoldDB" id="A0AAE2ZKP9"/>